<comment type="caution">
    <text evidence="1">The sequence shown here is derived from an EMBL/GenBank/DDBJ whole genome shotgun (WGS) entry which is preliminary data.</text>
</comment>
<accession>A0A9W6L9E4</accession>
<dbReference type="EMBL" id="BSDR01000001">
    <property type="protein sequence ID" value="GLI35190.1"/>
    <property type="molecule type" value="Genomic_DNA"/>
</dbReference>
<reference evidence="1" key="1">
    <citation type="submission" date="2022-12" db="EMBL/GenBank/DDBJ databases">
        <title>Reference genome sequencing for broad-spectrum identification of bacterial and archaeal isolates by mass spectrometry.</title>
        <authorList>
            <person name="Sekiguchi Y."/>
            <person name="Tourlousse D.M."/>
        </authorList>
    </citation>
    <scope>NUCLEOTIDE SEQUENCE</scope>
    <source>
        <strain evidence="1">ASRB1</strain>
    </source>
</reference>
<dbReference type="Proteomes" id="UP001144372">
    <property type="component" value="Unassembled WGS sequence"/>
</dbReference>
<organism evidence="1 2">
    <name type="scientific">Desulforhabdus amnigena</name>
    <dbReference type="NCBI Taxonomy" id="40218"/>
    <lineage>
        <taxon>Bacteria</taxon>
        <taxon>Pseudomonadati</taxon>
        <taxon>Thermodesulfobacteriota</taxon>
        <taxon>Syntrophobacteria</taxon>
        <taxon>Syntrophobacterales</taxon>
        <taxon>Syntrophobacteraceae</taxon>
        <taxon>Desulforhabdus</taxon>
    </lineage>
</organism>
<protein>
    <submittedName>
        <fullName evidence="1">Uncharacterized protein</fullName>
    </submittedName>
</protein>
<dbReference type="AlphaFoldDB" id="A0A9W6L9E4"/>
<proteinExistence type="predicted"/>
<name>A0A9W6L9E4_9BACT</name>
<keyword evidence="2" id="KW-1185">Reference proteome</keyword>
<evidence type="ECO:0000313" key="2">
    <source>
        <dbReference type="Proteomes" id="UP001144372"/>
    </source>
</evidence>
<sequence length="48" mass="5576">MQLLFDILTELDRQERDDFTSWFASLSLKEREAVTSAFASTTVDQDTF</sequence>
<evidence type="ECO:0000313" key="1">
    <source>
        <dbReference type="EMBL" id="GLI35190.1"/>
    </source>
</evidence>
<gene>
    <name evidence="1" type="ORF">DAMNIGENAA_26230</name>
</gene>